<proteinExistence type="predicted"/>
<feature type="transmembrane region" description="Helical" evidence="1">
    <location>
        <begin position="63"/>
        <end position="84"/>
    </location>
</feature>
<keyword evidence="1" id="KW-1133">Transmembrane helix</keyword>
<protein>
    <recommendedName>
        <fullName evidence="2">Phosphatidic acid phosphatase type 2/haloperoxidase domain-containing protein</fullName>
    </recommendedName>
</protein>
<feature type="transmembrane region" description="Helical" evidence="1">
    <location>
        <begin position="105"/>
        <end position="128"/>
    </location>
</feature>
<comment type="caution">
    <text evidence="3">The sequence shown here is derived from an EMBL/GenBank/DDBJ whole genome shotgun (WGS) entry which is preliminary data.</text>
</comment>
<evidence type="ECO:0000313" key="3">
    <source>
        <dbReference type="EMBL" id="PQO44302.1"/>
    </source>
</evidence>
<evidence type="ECO:0000259" key="2">
    <source>
        <dbReference type="SMART" id="SM00014"/>
    </source>
</evidence>
<feature type="domain" description="Phosphatidic acid phosphatase type 2/haloperoxidase" evidence="2">
    <location>
        <begin position="136"/>
        <end position="262"/>
    </location>
</feature>
<evidence type="ECO:0000256" key="1">
    <source>
        <dbReference type="SAM" id="Phobius"/>
    </source>
</evidence>
<reference evidence="3 4" key="1">
    <citation type="submission" date="2018-02" db="EMBL/GenBank/DDBJ databases">
        <title>Comparative genomes isolates from brazilian mangrove.</title>
        <authorList>
            <person name="Araujo J.E."/>
            <person name="Taketani R.G."/>
            <person name="Silva M.C.P."/>
            <person name="Loureco M.V."/>
            <person name="Andreote F.D."/>
        </authorList>
    </citation>
    <scope>NUCLEOTIDE SEQUENCE [LARGE SCALE GENOMIC DNA]</scope>
    <source>
        <strain evidence="3 4">Nap-Phe MGV</strain>
    </source>
</reference>
<dbReference type="AlphaFoldDB" id="A0A2S8GIM3"/>
<dbReference type="PANTHER" id="PTHR14969">
    <property type="entry name" value="SPHINGOSINE-1-PHOSPHATE PHOSPHOHYDROLASE"/>
    <property type="match status" value="1"/>
</dbReference>
<dbReference type="Proteomes" id="UP000237819">
    <property type="component" value="Unassembled WGS sequence"/>
</dbReference>
<name>A0A2S8GIM3_9BACT</name>
<keyword evidence="1" id="KW-0472">Membrane</keyword>
<dbReference type="InterPro" id="IPR000326">
    <property type="entry name" value="PAP2/HPO"/>
</dbReference>
<dbReference type="InterPro" id="IPR036938">
    <property type="entry name" value="PAP2/HPO_sf"/>
</dbReference>
<dbReference type="SMART" id="SM00014">
    <property type="entry name" value="acidPPc"/>
    <property type="match status" value="1"/>
</dbReference>
<feature type="transmembrane region" description="Helical" evidence="1">
    <location>
        <begin position="247"/>
        <end position="264"/>
    </location>
</feature>
<keyword evidence="1" id="KW-0812">Transmembrane</keyword>
<dbReference type="Pfam" id="PF01569">
    <property type="entry name" value="PAP2"/>
    <property type="match status" value="1"/>
</dbReference>
<gene>
    <name evidence="3" type="ORF">C5Y93_20285</name>
</gene>
<organism evidence="3 4">
    <name type="scientific">Blastopirellula marina</name>
    <dbReference type="NCBI Taxonomy" id="124"/>
    <lineage>
        <taxon>Bacteria</taxon>
        <taxon>Pseudomonadati</taxon>
        <taxon>Planctomycetota</taxon>
        <taxon>Planctomycetia</taxon>
        <taxon>Pirellulales</taxon>
        <taxon>Pirellulaceae</taxon>
        <taxon>Blastopirellula</taxon>
    </lineage>
</organism>
<feature type="transmembrane region" description="Helical" evidence="1">
    <location>
        <begin position="134"/>
        <end position="153"/>
    </location>
</feature>
<accession>A0A2S8GIM3</accession>
<dbReference type="EMBL" id="PUHZ01000020">
    <property type="protein sequence ID" value="PQO44302.1"/>
    <property type="molecule type" value="Genomic_DNA"/>
</dbReference>
<evidence type="ECO:0000313" key="4">
    <source>
        <dbReference type="Proteomes" id="UP000237819"/>
    </source>
</evidence>
<dbReference type="PANTHER" id="PTHR14969:SF13">
    <property type="entry name" value="AT30094P"/>
    <property type="match status" value="1"/>
</dbReference>
<dbReference type="Gene3D" id="1.20.144.10">
    <property type="entry name" value="Phosphatidic acid phosphatase type 2/haloperoxidase"/>
    <property type="match status" value="1"/>
</dbReference>
<dbReference type="SUPFAM" id="SSF48317">
    <property type="entry name" value="Acid phosphatase/Vanadium-dependent haloperoxidase"/>
    <property type="match status" value="1"/>
</dbReference>
<sequence>MLFDAGALPATLFALYDTKRPIPWFREFSMGSQPQQHTTATDSPLLAVYREEPQAAPTSMRRVYYLSAALFLLGFALLPIDHAVGANFVTPGEFAWKIEGDLRTLLLLSEAFAHGTGVVVIVIAFAVLDRQHRSLFYVPLLTALGGGMAANILKVSLLARIRPHSFDFSQPIGDTFYAALPLFNSAAWDHLGQHSYQSWPSAHSATAAALAVSLTMIYPHGRWLFVGLTLLAGMQRVMVGAHFPSDVVWGWAVGTLFAAAILDHDRLIRWSNAFVGRLRRVWGAAEVESA</sequence>